<accession>A0A8S5P5Y0</accession>
<name>A0A8S5P5Y0_9CAUD</name>
<proteinExistence type="predicted"/>
<organism evidence="1">
    <name type="scientific">Siphoviridae sp. ctmYS12</name>
    <dbReference type="NCBI Taxonomy" id="2825652"/>
    <lineage>
        <taxon>Viruses</taxon>
        <taxon>Duplodnaviria</taxon>
        <taxon>Heunggongvirae</taxon>
        <taxon>Uroviricota</taxon>
        <taxon>Caudoviricetes</taxon>
    </lineage>
</organism>
<reference evidence="1" key="1">
    <citation type="journal article" date="2021" name="Proc. Natl. Acad. Sci. U.S.A.">
        <title>A Catalog of Tens of Thousands of Viruses from Human Metagenomes Reveals Hidden Associations with Chronic Diseases.</title>
        <authorList>
            <person name="Tisza M.J."/>
            <person name="Buck C.B."/>
        </authorList>
    </citation>
    <scope>NUCLEOTIDE SEQUENCE</scope>
    <source>
        <strain evidence="1">CtmYS12</strain>
    </source>
</reference>
<sequence length="144" mass="17029">MNSNSSDLDQPPCKYCKYDGYQNRLNSACYTCCFNGDSDMPSWFQNKEGATDMAKDLTIELHIDIDERCKESIDYFKSIRKTTDYLAFSIKRGLFWHIILINRRHPAVLFFARALSKRRVEDKLYNWCLCMKMNEVIEYEGKSF</sequence>
<evidence type="ECO:0000313" key="1">
    <source>
        <dbReference type="EMBL" id="DAE02551.1"/>
    </source>
</evidence>
<protein>
    <submittedName>
        <fullName evidence="1">Uncharacterized protein</fullName>
    </submittedName>
</protein>
<dbReference type="EMBL" id="BK015347">
    <property type="protein sequence ID" value="DAE02551.1"/>
    <property type="molecule type" value="Genomic_DNA"/>
</dbReference>